<feature type="domain" description="N-acetyltransferase" evidence="1">
    <location>
        <begin position="1"/>
        <end position="155"/>
    </location>
</feature>
<sequence>MTDDALASGYRMLLEPPTIDEYRHLRAVSGLSPKTHGQAEGAIAGSWTWRTIRVGGGEAGVGVGAGAGAGEAVAMGRVLGDGGWYFLVADMATLPEHQGRGIGKAVLRSLLAEIRERAEPGAYVTLTADPPGRRLYEAHGFADVAPARTGMSLLT</sequence>
<evidence type="ECO:0000259" key="1">
    <source>
        <dbReference type="PROSITE" id="PS51186"/>
    </source>
</evidence>
<name>A0ABP5MPI8_9MICO</name>
<dbReference type="CDD" id="cd04301">
    <property type="entry name" value="NAT_SF"/>
    <property type="match status" value="1"/>
</dbReference>
<dbReference type="InterPro" id="IPR016181">
    <property type="entry name" value="Acyl_CoA_acyltransferase"/>
</dbReference>
<evidence type="ECO:0000313" key="2">
    <source>
        <dbReference type="EMBL" id="GAA2176526.1"/>
    </source>
</evidence>
<dbReference type="PANTHER" id="PTHR43233:SF1">
    <property type="entry name" value="FAMILY N-ACETYLTRANSFERASE, PUTATIVE (AFU_ORTHOLOGUE AFUA_6G03350)-RELATED"/>
    <property type="match status" value="1"/>
</dbReference>
<gene>
    <name evidence="2" type="ORF">GCM10009846_30670</name>
</gene>
<dbReference type="Proteomes" id="UP001501599">
    <property type="component" value="Unassembled WGS sequence"/>
</dbReference>
<dbReference type="EMBL" id="BAAAQT010000008">
    <property type="protein sequence ID" value="GAA2176526.1"/>
    <property type="molecule type" value="Genomic_DNA"/>
</dbReference>
<proteinExistence type="predicted"/>
<dbReference type="InterPro" id="IPR053144">
    <property type="entry name" value="Acetyltransferase_Butenolide"/>
</dbReference>
<dbReference type="PROSITE" id="PS51186">
    <property type="entry name" value="GNAT"/>
    <property type="match status" value="1"/>
</dbReference>
<accession>A0ABP5MPI8</accession>
<dbReference type="InterPro" id="IPR000182">
    <property type="entry name" value="GNAT_dom"/>
</dbReference>
<keyword evidence="3" id="KW-1185">Reference proteome</keyword>
<comment type="caution">
    <text evidence="2">The sequence shown here is derived from an EMBL/GenBank/DDBJ whole genome shotgun (WGS) entry which is preliminary data.</text>
</comment>
<protein>
    <submittedName>
        <fullName evidence="2">GNAT family N-acetyltransferase</fullName>
    </submittedName>
</protein>
<evidence type="ECO:0000313" key="3">
    <source>
        <dbReference type="Proteomes" id="UP001501599"/>
    </source>
</evidence>
<dbReference type="Gene3D" id="3.40.630.30">
    <property type="match status" value="1"/>
</dbReference>
<dbReference type="SUPFAM" id="SSF55729">
    <property type="entry name" value="Acyl-CoA N-acyltransferases (Nat)"/>
    <property type="match status" value="1"/>
</dbReference>
<reference evidence="3" key="1">
    <citation type="journal article" date="2019" name="Int. J. Syst. Evol. Microbiol.">
        <title>The Global Catalogue of Microorganisms (GCM) 10K type strain sequencing project: providing services to taxonomists for standard genome sequencing and annotation.</title>
        <authorList>
            <consortium name="The Broad Institute Genomics Platform"/>
            <consortium name="The Broad Institute Genome Sequencing Center for Infectious Disease"/>
            <person name="Wu L."/>
            <person name="Ma J."/>
        </authorList>
    </citation>
    <scope>NUCLEOTIDE SEQUENCE [LARGE SCALE GENOMIC DNA]</scope>
    <source>
        <strain evidence="3">JCM 16026</strain>
    </source>
</reference>
<dbReference type="Pfam" id="PF13508">
    <property type="entry name" value="Acetyltransf_7"/>
    <property type="match status" value="1"/>
</dbReference>
<dbReference type="PANTHER" id="PTHR43233">
    <property type="entry name" value="FAMILY N-ACETYLTRANSFERASE, PUTATIVE (AFU_ORTHOLOGUE AFUA_6G03350)-RELATED"/>
    <property type="match status" value="1"/>
</dbReference>
<organism evidence="2 3">
    <name type="scientific">Agrococcus versicolor</name>
    <dbReference type="NCBI Taxonomy" id="501482"/>
    <lineage>
        <taxon>Bacteria</taxon>
        <taxon>Bacillati</taxon>
        <taxon>Actinomycetota</taxon>
        <taxon>Actinomycetes</taxon>
        <taxon>Micrococcales</taxon>
        <taxon>Microbacteriaceae</taxon>
        <taxon>Agrococcus</taxon>
    </lineage>
</organism>
<dbReference type="RefSeq" id="WP_344344958.1">
    <property type="nucleotide sequence ID" value="NZ_BAAAQT010000008.1"/>
</dbReference>